<dbReference type="RefSeq" id="WP_283431228.1">
    <property type="nucleotide sequence ID" value="NZ_FXUG01000001.1"/>
</dbReference>
<sequence>MNRRVLFISYAFPPTGGGGVQRAVKFTKYLPQFGWEPTVLTVANPSVPVQDDSLLADVNPNIQIVRARTWEPGYRWKRRFAGSRKSTSEDSIDGSRTAVNWKQSLKGWTRERAMLWMQPDPQVLWNRSAFRVASRVLKRQHHDAVFVTGPPFSSFLLGCDLKRKFGVPLILDFRDEWMLACRYLDNHQHLGDVARRQHAMMLDVLANADAVIATTRASADELGEHCQRAASEVASEVGAGRGVGASVSCIHNGFDPGDIPARSACKANESKRFRLVYTGTLWRLTDIGPFVDAVVRLHELHPELTGRLELVLAGRRTPEQDAVLKPLDRTPVFLLRHDYLPHEEALQLAADADALLLLLSGDEGAERVVPAKLFEYLALKLPVLAICPEGETNELLWKHGREYGLRVDDVVGVANWLAEKIRGLDAGPVECGERDLEPFTRSALTSRLSDVLSGCMDAEQEVR</sequence>
<organism evidence="2 3">
    <name type="scientific">Neorhodopirellula lusitana</name>
    <dbReference type="NCBI Taxonomy" id="445327"/>
    <lineage>
        <taxon>Bacteria</taxon>
        <taxon>Pseudomonadati</taxon>
        <taxon>Planctomycetota</taxon>
        <taxon>Planctomycetia</taxon>
        <taxon>Pirellulales</taxon>
        <taxon>Pirellulaceae</taxon>
        <taxon>Neorhodopirellula</taxon>
    </lineage>
</organism>
<dbReference type="EMBL" id="FXUG01000001">
    <property type="protein sequence ID" value="SMP44191.1"/>
    <property type="molecule type" value="Genomic_DNA"/>
</dbReference>
<dbReference type="Pfam" id="PF13579">
    <property type="entry name" value="Glyco_trans_4_4"/>
    <property type="match status" value="1"/>
</dbReference>
<reference evidence="2 3" key="1">
    <citation type="submission" date="2017-05" db="EMBL/GenBank/DDBJ databases">
        <authorList>
            <person name="Varghese N."/>
            <person name="Submissions S."/>
        </authorList>
    </citation>
    <scope>NUCLEOTIDE SEQUENCE [LARGE SCALE GENOMIC DNA]</scope>
    <source>
        <strain evidence="2 3">DSM 25457</strain>
    </source>
</reference>
<dbReference type="SUPFAM" id="SSF53756">
    <property type="entry name" value="UDP-Glycosyltransferase/glycogen phosphorylase"/>
    <property type="match status" value="1"/>
</dbReference>
<evidence type="ECO:0000313" key="2">
    <source>
        <dbReference type="EMBL" id="SMP44191.1"/>
    </source>
</evidence>
<proteinExistence type="predicted"/>
<evidence type="ECO:0000313" key="3">
    <source>
        <dbReference type="Proteomes" id="UP001158067"/>
    </source>
</evidence>
<keyword evidence="3" id="KW-1185">Reference proteome</keyword>
<dbReference type="Proteomes" id="UP001158067">
    <property type="component" value="Unassembled WGS sequence"/>
</dbReference>
<dbReference type="InterPro" id="IPR028098">
    <property type="entry name" value="Glyco_trans_4-like_N"/>
</dbReference>
<protein>
    <submittedName>
        <fullName evidence="2">Glycosyltransferase involved in cell wall bisynthesis</fullName>
    </submittedName>
</protein>
<feature type="domain" description="Glycosyltransferase subfamily 4-like N-terminal" evidence="1">
    <location>
        <begin position="18"/>
        <end position="225"/>
    </location>
</feature>
<comment type="caution">
    <text evidence="2">The sequence shown here is derived from an EMBL/GenBank/DDBJ whole genome shotgun (WGS) entry which is preliminary data.</text>
</comment>
<gene>
    <name evidence="2" type="ORF">SAMN06265222_1011089</name>
</gene>
<name>A0ABY1PT69_9BACT</name>
<dbReference type="Gene3D" id="3.40.50.2000">
    <property type="entry name" value="Glycogen Phosphorylase B"/>
    <property type="match status" value="2"/>
</dbReference>
<accession>A0ABY1PT69</accession>
<evidence type="ECO:0000259" key="1">
    <source>
        <dbReference type="Pfam" id="PF13579"/>
    </source>
</evidence>